<organism evidence="9 10">
    <name type="scientific">Lithospermum erythrorhizon</name>
    <name type="common">Purple gromwell</name>
    <name type="synonym">Lithospermum officinale var. erythrorhizon</name>
    <dbReference type="NCBI Taxonomy" id="34254"/>
    <lineage>
        <taxon>Eukaryota</taxon>
        <taxon>Viridiplantae</taxon>
        <taxon>Streptophyta</taxon>
        <taxon>Embryophyta</taxon>
        <taxon>Tracheophyta</taxon>
        <taxon>Spermatophyta</taxon>
        <taxon>Magnoliopsida</taxon>
        <taxon>eudicotyledons</taxon>
        <taxon>Gunneridae</taxon>
        <taxon>Pentapetalae</taxon>
        <taxon>asterids</taxon>
        <taxon>lamiids</taxon>
        <taxon>Boraginales</taxon>
        <taxon>Boraginaceae</taxon>
        <taxon>Boraginoideae</taxon>
        <taxon>Lithospermeae</taxon>
        <taxon>Lithospermum</taxon>
    </lineage>
</organism>
<reference evidence="9 10" key="1">
    <citation type="submission" date="2024-01" db="EMBL/GenBank/DDBJ databases">
        <title>The complete chloroplast genome sequence of Lithospermum erythrorhizon: insights into the phylogenetic relationship among Boraginaceae species and the maternal lineages of purple gromwells.</title>
        <authorList>
            <person name="Okada T."/>
            <person name="Watanabe K."/>
        </authorList>
    </citation>
    <scope>NUCLEOTIDE SEQUENCE [LARGE SCALE GENOMIC DNA]</scope>
</reference>
<evidence type="ECO:0000256" key="5">
    <source>
        <dbReference type="ARBA" id="ARBA00023002"/>
    </source>
</evidence>
<evidence type="ECO:0000256" key="4">
    <source>
        <dbReference type="ARBA" id="ARBA00022989"/>
    </source>
</evidence>
<dbReference type="SUPFAM" id="SSF50022">
    <property type="entry name" value="ISP domain"/>
    <property type="match status" value="1"/>
</dbReference>
<evidence type="ECO:0000313" key="10">
    <source>
        <dbReference type="Proteomes" id="UP001454036"/>
    </source>
</evidence>
<evidence type="ECO:0000256" key="3">
    <source>
        <dbReference type="ARBA" id="ARBA00022946"/>
    </source>
</evidence>
<keyword evidence="3" id="KW-0809">Transit peptide</keyword>
<keyword evidence="4 7" id="KW-1133">Transmembrane helix</keyword>
<keyword evidence="10" id="KW-1185">Reference proteome</keyword>
<keyword evidence="6 7" id="KW-0472">Membrane</keyword>
<feature type="transmembrane region" description="Helical" evidence="7">
    <location>
        <begin position="430"/>
        <end position="453"/>
    </location>
</feature>
<dbReference type="InterPro" id="IPR036922">
    <property type="entry name" value="Rieske_2Fe-2S_sf"/>
</dbReference>
<dbReference type="PANTHER" id="PTHR21266">
    <property type="entry name" value="IRON-SULFUR DOMAIN CONTAINING PROTEIN"/>
    <property type="match status" value="1"/>
</dbReference>
<evidence type="ECO:0000256" key="7">
    <source>
        <dbReference type="SAM" id="Phobius"/>
    </source>
</evidence>
<dbReference type="GO" id="GO:0016020">
    <property type="term" value="C:membrane"/>
    <property type="evidence" value="ECO:0007669"/>
    <property type="project" value="UniProtKB-SubCell"/>
</dbReference>
<dbReference type="EMBL" id="BAABME010012044">
    <property type="protein sequence ID" value="GAA0184643.1"/>
    <property type="molecule type" value="Genomic_DNA"/>
</dbReference>
<comment type="caution">
    <text evidence="9">The sequence shown here is derived from an EMBL/GenBank/DDBJ whole genome shotgun (WGS) entry which is preliminary data.</text>
</comment>
<evidence type="ECO:0000259" key="8">
    <source>
        <dbReference type="Pfam" id="PF08417"/>
    </source>
</evidence>
<dbReference type="GO" id="GO:0051537">
    <property type="term" value="F:2 iron, 2 sulfur cluster binding"/>
    <property type="evidence" value="ECO:0007669"/>
    <property type="project" value="InterPro"/>
</dbReference>
<evidence type="ECO:0000313" key="9">
    <source>
        <dbReference type="EMBL" id="GAA0184643.1"/>
    </source>
</evidence>
<evidence type="ECO:0000256" key="2">
    <source>
        <dbReference type="ARBA" id="ARBA00022692"/>
    </source>
</evidence>
<dbReference type="Proteomes" id="UP001454036">
    <property type="component" value="Unassembled WGS sequence"/>
</dbReference>
<dbReference type="Gene3D" id="3.90.380.10">
    <property type="entry name" value="Naphthalene 1,2-dioxygenase Alpha Subunit, Chain A, domain 1"/>
    <property type="match status" value="1"/>
</dbReference>
<feature type="domain" description="Pheophorbide a oxygenase" evidence="8">
    <location>
        <begin position="262"/>
        <end position="358"/>
    </location>
</feature>
<dbReference type="GO" id="GO:0010277">
    <property type="term" value="F:chlorophyllide a oxygenase activity"/>
    <property type="evidence" value="ECO:0007669"/>
    <property type="project" value="InterPro"/>
</dbReference>
<name>A0AAV3RU96_LITER</name>
<evidence type="ECO:0000256" key="6">
    <source>
        <dbReference type="ARBA" id="ARBA00023136"/>
    </source>
</evidence>
<dbReference type="InterPro" id="IPR050584">
    <property type="entry name" value="Cholesterol_7-desaturase"/>
</dbReference>
<dbReference type="InterPro" id="IPR013626">
    <property type="entry name" value="PaO"/>
</dbReference>
<protein>
    <submittedName>
        <fullName evidence="9">Oxygenase</fullName>
    </submittedName>
</protein>
<dbReference type="SUPFAM" id="SSF55961">
    <property type="entry name" value="Bet v1-like"/>
    <property type="match status" value="1"/>
</dbReference>
<gene>
    <name evidence="9" type="ORF">LIER_31931</name>
</gene>
<proteinExistence type="predicted"/>
<keyword evidence="5" id="KW-0560">Oxidoreductase</keyword>
<dbReference type="GO" id="GO:0005737">
    <property type="term" value="C:cytoplasm"/>
    <property type="evidence" value="ECO:0007669"/>
    <property type="project" value="TreeGrafter"/>
</dbReference>
<dbReference type="Pfam" id="PF08417">
    <property type="entry name" value="PaO"/>
    <property type="match status" value="1"/>
</dbReference>
<feature type="transmembrane region" description="Helical" evidence="7">
    <location>
        <begin position="465"/>
        <end position="485"/>
    </location>
</feature>
<sequence length="516" mass="59323">MNINMVATKLPKIIPPYKLSILNLHFSKLLTSPIHSNLSTSSSSLVYNNNAKFKFSNTICACALGTPKILSENQETEVEEFQEKFDWYAEWYPVVHVCDLDDSGPLRRRVMGFDIVVWWESDKVEKDWKVFEDKPKDAPLQDHDSKKASVAVYPSCVQNDIRWFWPDTDPQYEGILLEKRPPEIPEIASLPASKLNYSRDLPYGYEVLIQNLMDPAHIPYLSLQYTVKADKEGGKPLEMNVKELSINGFKAKLEFEGSVGTFSPPCLFYISMNYTKTPIGHSNDVQSSHDTQKRYLMILYCIPVSPGYSRLIVTTRRNFALWLDPVVPLWIFHQELNLVLDSDLYLIHMEERKLMNVGPLNWHKSCYVPTKADAVVVSFRRWLIKFGGGQVQWGAKFMEVLPPTPPREQFFDRYWTHTMNCKSCRLAYKMLNALEILLQVTSIAVIGMMFAAFNNNMISMAARSGAVSLSVIFFIASKWLSVLAYKTFRYHDYNHASIKAHPFSFIIQQLQSYVGL</sequence>
<comment type="subcellular location">
    <subcellularLocation>
        <location evidence="1">Membrane</location>
    </subcellularLocation>
</comment>
<evidence type="ECO:0000256" key="1">
    <source>
        <dbReference type="ARBA" id="ARBA00004370"/>
    </source>
</evidence>
<accession>A0AAV3RU96</accession>
<dbReference type="PANTHER" id="PTHR21266:SF32">
    <property type="entry name" value="CHOLESTEROL 7-DESATURASE NVD"/>
    <property type="match status" value="1"/>
</dbReference>
<dbReference type="AlphaFoldDB" id="A0AAV3RU96"/>
<keyword evidence="2 7" id="KW-0812">Transmembrane</keyword>